<keyword evidence="5 9" id="KW-0269">Exonuclease</keyword>
<keyword evidence="4" id="KW-0378">Hydrolase</keyword>
<dbReference type="GO" id="GO:0006310">
    <property type="term" value="P:DNA recombination"/>
    <property type="evidence" value="ECO:0007669"/>
    <property type="project" value="InterPro"/>
</dbReference>
<evidence type="ECO:0000256" key="2">
    <source>
        <dbReference type="ARBA" id="ARBA00019841"/>
    </source>
</evidence>
<evidence type="ECO:0000313" key="10">
    <source>
        <dbReference type="Proteomes" id="UP000265540"/>
    </source>
</evidence>
<dbReference type="Gene3D" id="3.10.310.30">
    <property type="match status" value="1"/>
</dbReference>
<reference evidence="9 10" key="1">
    <citation type="journal article" date="2017" name="ISME J.">
        <title>Energy and carbon metabolisms in a deep terrestrial subsurface fluid microbial community.</title>
        <authorList>
            <person name="Momper L."/>
            <person name="Jungbluth S.P."/>
            <person name="Lee M.D."/>
            <person name="Amend J.P."/>
        </authorList>
    </citation>
    <scope>NUCLEOTIDE SEQUENCE [LARGE SCALE GENOMIC DNA]</scope>
    <source>
        <strain evidence="9">SURF_46</strain>
    </source>
</reference>
<dbReference type="Proteomes" id="UP000265540">
    <property type="component" value="Unassembled WGS sequence"/>
</dbReference>
<dbReference type="NCBIfam" id="TIGR00644">
    <property type="entry name" value="recJ"/>
    <property type="match status" value="1"/>
</dbReference>
<dbReference type="GO" id="GO:0003676">
    <property type="term" value="F:nucleic acid binding"/>
    <property type="evidence" value="ECO:0007669"/>
    <property type="project" value="InterPro"/>
</dbReference>
<dbReference type="InterPro" id="IPR003156">
    <property type="entry name" value="DHHA1_dom"/>
</dbReference>
<dbReference type="Pfam" id="PF01368">
    <property type="entry name" value="DHH"/>
    <property type="match status" value="1"/>
</dbReference>
<dbReference type="InterPro" id="IPR004610">
    <property type="entry name" value="RecJ"/>
</dbReference>
<comment type="caution">
    <text evidence="9">The sequence shown here is derived from an EMBL/GenBank/DDBJ whole genome shotgun (WGS) entry which is preliminary data.</text>
</comment>
<evidence type="ECO:0000256" key="1">
    <source>
        <dbReference type="ARBA" id="ARBA00005915"/>
    </source>
</evidence>
<protein>
    <recommendedName>
        <fullName evidence="2">Single-stranded-DNA-specific exonuclease RecJ</fullName>
    </recommendedName>
</protein>
<accession>A0A3A4ZBK0</accession>
<dbReference type="PANTHER" id="PTHR30255:SF2">
    <property type="entry name" value="SINGLE-STRANDED-DNA-SPECIFIC EXONUCLEASE RECJ"/>
    <property type="match status" value="1"/>
</dbReference>
<dbReference type="InterPro" id="IPR041122">
    <property type="entry name" value="RecJ_OB"/>
</dbReference>
<evidence type="ECO:0000259" key="8">
    <source>
        <dbReference type="Pfam" id="PF17768"/>
    </source>
</evidence>
<dbReference type="Gene3D" id="3.90.1640.30">
    <property type="match status" value="1"/>
</dbReference>
<organism evidence="9 10">
    <name type="scientific">candidate division WWE3 bacterium</name>
    <dbReference type="NCBI Taxonomy" id="2053526"/>
    <lineage>
        <taxon>Bacteria</taxon>
        <taxon>Katanobacteria</taxon>
    </lineage>
</organism>
<evidence type="ECO:0000259" key="7">
    <source>
        <dbReference type="Pfam" id="PF02272"/>
    </source>
</evidence>
<comment type="similarity">
    <text evidence="1">Belongs to the RecJ family.</text>
</comment>
<dbReference type="InterPro" id="IPR051673">
    <property type="entry name" value="SSDNA_exonuclease_RecJ"/>
</dbReference>
<evidence type="ECO:0000259" key="6">
    <source>
        <dbReference type="Pfam" id="PF01368"/>
    </source>
</evidence>
<feature type="domain" description="DDH" evidence="6">
    <location>
        <begin position="73"/>
        <end position="199"/>
    </location>
</feature>
<evidence type="ECO:0000256" key="4">
    <source>
        <dbReference type="ARBA" id="ARBA00022801"/>
    </source>
</evidence>
<dbReference type="Pfam" id="PF17768">
    <property type="entry name" value="RecJ_OB"/>
    <property type="match status" value="1"/>
</dbReference>
<dbReference type="Pfam" id="PF02272">
    <property type="entry name" value="DHHA1"/>
    <property type="match status" value="1"/>
</dbReference>
<proteinExistence type="inferred from homology"/>
<feature type="domain" description="DHHA1" evidence="7">
    <location>
        <begin position="334"/>
        <end position="426"/>
    </location>
</feature>
<dbReference type="SUPFAM" id="SSF64182">
    <property type="entry name" value="DHH phosphoesterases"/>
    <property type="match status" value="1"/>
</dbReference>
<sequence length="556" mass="61772">MLRWEVKSEFDRSRSIVEQILENRGIVSEEEKKAFLNPPAVSEFVSKLPNEFKVSLKNAKDIVGDAMRSELPIIIHGDYDADGISATAILYKTLKNELKYEHTYYFIPNRFDHGYGLSTESIDEVIKMLAELGYAMKDGGLFITVDSGITAVEPVNYIKSLGFKVIITDHHQRPEDLPEADCIVWYDQVVGSSIAWLLSRVLGSKDPQTMSLAAVATVTDLQPVLGFNRSIVKRGLEILNTNPVLGLRKLLDVAGRSNDEIDTYDLGWVIGPRLNASGRLVEAQESLRLLLEDDESRANSLAQRLNAVNNDRQDKTLEMYDIAADVGGGETLPKIIISAHNDYHEGVIGLVAARLTQKFYRPSIVISLHDGYGKGSVRSIAGVDIISLLREFEDLFDNLGGHPMAAGFTIKSENITVLKDKLLELAETSIEEHQFQRVLSIDLTIPVKVINNDLLEELNTLKPFGLGNDEPVFMSSNLGVVSTDWVGKEGKHLVLKLFDGNNTYKAIYFNAGDFDVSVNVGDKVDVAYTLKKNFFNGKTYIDLVIKAIKADFGRLT</sequence>
<keyword evidence="3" id="KW-0540">Nuclease</keyword>
<dbReference type="AlphaFoldDB" id="A0A3A4ZBK0"/>
<feature type="domain" description="RecJ OB" evidence="8">
    <location>
        <begin position="441"/>
        <end position="546"/>
    </location>
</feature>
<dbReference type="InterPro" id="IPR038763">
    <property type="entry name" value="DHH_sf"/>
</dbReference>
<name>A0A3A4ZBK0_UNCKA</name>
<dbReference type="InterPro" id="IPR001667">
    <property type="entry name" value="DDH_dom"/>
</dbReference>
<dbReference type="GO" id="GO:0008409">
    <property type="term" value="F:5'-3' exonuclease activity"/>
    <property type="evidence" value="ECO:0007669"/>
    <property type="project" value="InterPro"/>
</dbReference>
<dbReference type="PANTHER" id="PTHR30255">
    <property type="entry name" value="SINGLE-STRANDED-DNA-SPECIFIC EXONUCLEASE RECJ"/>
    <property type="match status" value="1"/>
</dbReference>
<evidence type="ECO:0000256" key="3">
    <source>
        <dbReference type="ARBA" id="ARBA00022722"/>
    </source>
</evidence>
<dbReference type="EMBL" id="QZJF01000020">
    <property type="protein sequence ID" value="RJR26582.1"/>
    <property type="molecule type" value="Genomic_DNA"/>
</dbReference>
<evidence type="ECO:0000256" key="5">
    <source>
        <dbReference type="ARBA" id="ARBA00022839"/>
    </source>
</evidence>
<dbReference type="GO" id="GO:0006281">
    <property type="term" value="P:DNA repair"/>
    <property type="evidence" value="ECO:0007669"/>
    <property type="project" value="InterPro"/>
</dbReference>
<gene>
    <name evidence="9" type="primary">recJ</name>
    <name evidence="9" type="ORF">C4561_04810</name>
</gene>
<evidence type="ECO:0000313" key="9">
    <source>
        <dbReference type="EMBL" id="RJR26582.1"/>
    </source>
</evidence>